<dbReference type="Pfam" id="PF00534">
    <property type="entry name" value="Glycos_transf_1"/>
    <property type="match status" value="1"/>
</dbReference>
<gene>
    <name evidence="3" type="ORF">A2920_00525</name>
</gene>
<dbReference type="InterPro" id="IPR001296">
    <property type="entry name" value="Glyco_trans_1"/>
</dbReference>
<name>A0A1G2U5E3_9BACT</name>
<accession>A0A1G2U5E3</accession>
<comment type="caution">
    <text evidence="3">The sequence shown here is derived from an EMBL/GenBank/DDBJ whole genome shotgun (WGS) entry which is preliminary data.</text>
</comment>
<dbReference type="InterPro" id="IPR028098">
    <property type="entry name" value="Glyco_trans_4-like_N"/>
</dbReference>
<dbReference type="Pfam" id="PF13439">
    <property type="entry name" value="Glyco_transf_4"/>
    <property type="match status" value="1"/>
</dbReference>
<evidence type="ECO:0000259" key="1">
    <source>
        <dbReference type="Pfam" id="PF00534"/>
    </source>
</evidence>
<dbReference type="PANTHER" id="PTHR12526">
    <property type="entry name" value="GLYCOSYLTRANSFERASE"/>
    <property type="match status" value="1"/>
</dbReference>
<feature type="domain" description="Glycosyl transferase family 1" evidence="1">
    <location>
        <begin position="209"/>
        <end position="361"/>
    </location>
</feature>
<evidence type="ECO:0008006" key="5">
    <source>
        <dbReference type="Google" id="ProtNLM"/>
    </source>
</evidence>
<organism evidence="3 4">
    <name type="scientific">Candidatus Zambryskibacteria bacterium RIFCSPLOWO2_01_FULL_43_17</name>
    <dbReference type="NCBI Taxonomy" id="1802760"/>
    <lineage>
        <taxon>Bacteria</taxon>
        <taxon>Candidatus Zambryskiibacteriota</taxon>
    </lineage>
</organism>
<dbReference type="PANTHER" id="PTHR12526:SF630">
    <property type="entry name" value="GLYCOSYLTRANSFERASE"/>
    <property type="match status" value="1"/>
</dbReference>
<evidence type="ECO:0000259" key="2">
    <source>
        <dbReference type="Pfam" id="PF13439"/>
    </source>
</evidence>
<dbReference type="Proteomes" id="UP000179283">
    <property type="component" value="Unassembled WGS sequence"/>
</dbReference>
<dbReference type="AlphaFoldDB" id="A0A1G2U5E3"/>
<dbReference type="Gene3D" id="3.40.50.2000">
    <property type="entry name" value="Glycogen Phosphorylase B"/>
    <property type="match status" value="2"/>
</dbReference>
<feature type="domain" description="Glycosyltransferase subfamily 4-like N-terminal" evidence="2">
    <location>
        <begin position="14"/>
        <end position="186"/>
    </location>
</feature>
<reference evidence="3 4" key="1">
    <citation type="journal article" date="2016" name="Nat. Commun.">
        <title>Thousands of microbial genomes shed light on interconnected biogeochemical processes in an aquifer system.</title>
        <authorList>
            <person name="Anantharaman K."/>
            <person name="Brown C.T."/>
            <person name="Hug L.A."/>
            <person name="Sharon I."/>
            <person name="Castelle C.J."/>
            <person name="Probst A.J."/>
            <person name="Thomas B.C."/>
            <person name="Singh A."/>
            <person name="Wilkins M.J."/>
            <person name="Karaoz U."/>
            <person name="Brodie E.L."/>
            <person name="Williams K.H."/>
            <person name="Hubbard S.S."/>
            <person name="Banfield J.F."/>
        </authorList>
    </citation>
    <scope>NUCLEOTIDE SEQUENCE [LARGE SCALE GENOMIC DNA]</scope>
</reference>
<dbReference type="CDD" id="cd03808">
    <property type="entry name" value="GT4_CapM-like"/>
    <property type="match status" value="1"/>
</dbReference>
<sequence length="381" mass="42750">MKRKILYMITKGNFGGAQRYVFDLATNLPKDQFEVVVAHGDGETLGSKLQEAGIRVIKLKSSQRNINPIKDVLAFFEILKVIRTEKPNIVHLNSSKVGLLGSLAVRVLNLYWKVADKSYKLKAIFTGHGWAFTEERNLLSKAFLAMLHWKTLLMAHTTIAVSQRTADQISHFPFIKKKIRTIYNGLEGFPLISREEARKILSPNLTAQTWIGTISELHKNKGLDFLVQAFAPLTARYANVALVIVGAGEEEEKLKQLVCDLNIENKVVFVGFMPEARKYLQAFDIFTLTSRTENLPYVLLEAGFAERAVVSSWIGGIPEIITNTESGILTKVGNTEEISKTLDDLIESVGLRIQYGKNLKETVTNKFTLSKMLAETTALYR</sequence>
<proteinExistence type="predicted"/>
<evidence type="ECO:0000313" key="3">
    <source>
        <dbReference type="EMBL" id="OHB04723.1"/>
    </source>
</evidence>
<dbReference type="SUPFAM" id="SSF53756">
    <property type="entry name" value="UDP-Glycosyltransferase/glycogen phosphorylase"/>
    <property type="match status" value="1"/>
</dbReference>
<dbReference type="GO" id="GO:0016757">
    <property type="term" value="F:glycosyltransferase activity"/>
    <property type="evidence" value="ECO:0007669"/>
    <property type="project" value="InterPro"/>
</dbReference>
<evidence type="ECO:0000313" key="4">
    <source>
        <dbReference type="Proteomes" id="UP000179283"/>
    </source>
</evidence>
<dbReference type="EMBL" id="MHWD01000006">
    <property type="protein sequence ID" value="OHB04723.1"/>
    <property type="molecule type" value="Genomic_DNA"/>
</dbReference>
<protein>
    <recommendedName>
        <fullName evidence="5">Glycosyl transferase family 1 domain-containing protein</fullName>
    </recommendedName>
</protein>